<evidence type="ECO:0000256" key="2">
    <source>
        <dbReference type="ARBA" id="ARBA00006679"/>
    </source>
</evidence>
<keyword evidence="6 7" id="KW-0472">Membrane</keyword>
<name>A0ABY4KYH5_9PSED</name>
<feature type="transmembrane region" description="Helical" evidence="7">
    <location>
        <begin position="32"/>
        <end position="54"/>
    </location>
</feature>
<comment type="subcellular location">
    <subcellularLocation>
        <location evidence="1">Cell membrane</location>
        <topology evidence="1">Multi-pass membrane protein</topology>
    </subcellularLocation>
</comment>
<evidence type="ECO:0000256" key="5">
    <source>
        <dbReference type="ARBA" id="ARBA00022989"/>
    </source>
</evidence>
<dbReference type="PANTHER" id="PTHR33452">
    <property type="entry name" value="OXIDOREDUCTASE CATD-RELATED"/>
    <property type="match status" value="1"/>
</dbReference>
<evidence type="ECO:0000256" key="7">
    <source>
        <dbReference type="SAM" id="Phobius"/>
    </source>
</evidence>
<reference evidence="8 9" key="1">
    <citation type="submission" date="2022-04" db="EMBL/GenBank/DDBJ databases">
        <title>Pseudomonas knackmussii B09-2.</title>
        <authorList>
            <person name="Deng Y."/>
        </authorList>
    </citation>
    <scope>NUCLEOTIDE SEQUENCE [LARGE SCALE GENOMIC DNA]</scope>
    <source>
        <strain evidence="8 9">B09-2</strain>
    </source>
</reference>
<feature type="transmembrane region" description="Helical" evidence="7">
    <location>
        <begin position="7"/>
        <end position="26"/>
    </location>
</feature>
<proteinExistence type="inferred from homology"/>
<dbReference type="InterPro" id="IPR051907">
    <property type="entry name" value="DoxX-like_oxidoreductase"/>
</dbReference>
<keyword evidence="4 7" id="KW-0812">Transmembrane</keyword>
<accession>A0ABY4KYH5</accession>
<keyword evidence="5 7" id="KW-1133">Transmembrane helix</keyword>
<dbReference type="Proteomes" id="UP000831189">
    <property type="component" value="Chromosome"/>
</dbReference>
<evidence type="ECO:0000256" key="6">
    <source>
        <dbReference type="ARBA" id="ARBA00023136"/>
    </source>
</evidence>
<evidence type="ECO:0000313" key="9">
    <source>
        <dbReference type="Proteomes" id="UP000831189"/>
    </source>
</evidence>
<dbReference type="PANTHER" id="PTHR33452:SF1">
    <property type="entry name" value="INNER MEMBRANE PROTEIN YPHA-RELATED"/>
    <property type="match status" value="1"/>
</dbReference>
<protein>
    <submittedName>
        <fullName evidence="8">DoxX family protein</fullName>
    </submittedName>
</protein>
<gene>
    <name evidence="8" type="ORF">M0M42_09435</name>
</gene>
<evidence type="ECO:0000256" key="1">
    <source>
        <dbReference type="ARBA" id="ARBA00004651"/>
    </source>
</evidence>
<keyword evidence="9" id="KW-1185">Reference proteome</keyword>
<dbReference type="Pfam" id="PF07681">
    <property type="entry name" value="DoxX"/>
    <property type="match status" value="1"/>
</dbReference>
<dbReference type="InterPro" id="IPR032808">
    <property type="entry name" value="DoxX"/>
</dbReference>
<evidence type="ECO:0000313" key="8">
    <source>
        <dbReference type="EMBL" id="UPQ84578.1"/>
    </source>
</evidence>
<comment type="similarity">
    <text evidence="2">Belongs to the DoxX family.</text>
</comment>
<dbReference type="EMBL" id="CP096208">
    <property type="protein sequence ID" value="UPQ84578.1"/>
    <property type="molecule type" value="Genomic_DNA"/>
</dbReference>
<sequence>MTATDDIGKLVLRVSVGALILLHGISKLQNGIDGIIGMLGSLGLPPFLAYGVYFGEVVGPILVIIGLFTRIGALLMVGNMLAAFGLAHTQELFSLGQMGGWALELQGMFLFGSIAILLLGAGRFSAGELNGKFN</sequence>
<feature type="transmembrane region" description="Helical" evidence="7">
    <location>
        <begin position="107"/>
        <end position="126"/>
    </location>
</feature>
<evidence type="ECO:0000256" key="3">
    <source>
        <dbReference type="ARBA" id="ARBA00022475"/>
    </source>
</evidence>
<organism evidence="8 9">
    <name type="scientific">Pseudomonas knackmussii</name>
    <dbReference type="NCBI Taxonomy" id="65741"/>
    <lineage>
        <taxon>Bacteria</taxon>
        <taxon>Pseudomonadati</taxon>
        <taxon>Pseudomonadota</taxon>
        <taxon>Gammaproteobacteria</taxon>
        <taxon>Pseudomonadales</taxon>
        <taxon>Pseudomonadaceae</taxon>
        <taxon>Pseudomonas</taxon>
    </lineage>
</organism>
<evidence type="ECO:0000256" key="4">
    <source>
        <dbReference type="ARBA" id="ARBA00022692"/>
    </source>
</evidence>
<feature type="transmembrane region" description="Helical" evidence="7">
    <location>
        <begin position="61"/>
        <end position="87"/>
    </location>
</feature>
<keyword evidence="3" id="KW-1003">Cell membrane</keyword>